<protein>
    <submittedName>
        <fullName evidence="1">Type VI secretion system baseplate subunit TssG</fullName>
    </submittedName>
</protein>
<dbReference type="Proteomes" id="UP000297729">
    <property type="component" value="Unassembled WGS sequence"/>
</dbReference>
<dbReference type="PANTHER" id="PTHR35564">
    <property type="match status" value="1"/>
</dbReference>
<proteinExistence type="predicted"/>
<dbReference type="Pfam" id="PF06996">
    <property type="entry name" value="T6SS_TssG"/>
    <property type="match status" value="1"/>
</dbReference>
<sequence length="315" mass="34412">MPTSQRPAAAGVIGRLLAAPQRFEFFQAMRLLEQWRPGAVRCRNRLGMSFPPNQIENISSDDTGVRVTPAFMGLLGSQGVLPLHYSERIGRHERSANDGGPRAFLDLLSHRPVALFYEAWTRHRPECAEDAFMALLNALAGVSRVGEDSGGIARETIAFYAMQIRARAAPAALLEGMYSEYFGVPVEVQPLIGEWRALPAQDQAQLGRAHVALDGGVMLGARCYGCDGRARLRIGPLDKGRYEDFLPGRAGARQLAAMLALHCGAGLTWEVYLVQRAQDMTGVRLDGGSRLGVDARLQDGTATEDHAELMYLLHS</sequence>
<dbReference type="InterPro" id="IPR010732">
    <property type="entry name" value="T6SS_TssG-like"/>
</dbReference>
<reference evidence="1 2" key="1">
    <citation type="submission" date="2019-03" db="EMBL/GenBank/DDBJ databases">
        <title>Draft Genome Sequence of Duganella callidus sp. nov., a Novel Duganella Species Isolated from Cultivated Soil.</title>
        <authorList>
            <person name="Raths R."/>
            <person name="Peta V."/>
            <person name="Bucking H."/>
        </authorList>
    </citation>
    <scope>NUCLEOTIDE SEQUENCE [LARGE SCALE GENOMIC DNA]</scope>
    <source>
        <strain evidence="1 2">DN04</strain>
    </source>
</reference>
<dbReference type="PANTHER" id="PTHR35564:SF4">
    <property type="entry name" value="CYTOPLASMIC PROTEIN"/>
    <property type="match status" value="1"/>
</dbReference>
<dbReference type="NCBIfam" id="TIGR03347">
    <property type="entry name" value="VI_chp_1"/>
    <property type="match status" value="1"/>
</dbReference>
<keyword evidence="2" id="KW-1185">Reference proteome</keyword>
<organism evidence="1 2">
    <name type="scientific">Duganella callida</name>
    <dbReference type="NCBI Taxonomy" id="2561932"/>
    <lineage>
        <taxon>Bacteria</taxon>
        <taxon>Pseudomonadati</taxon>
        <taxon>Pseudomonadota</taxon>
        <taxon>Betaproteobacteria</taxon>
        <taxon>Burkholderiales</taxon>
        <taxon>Oxalobacteraceae</taxon>
        <taxon>Telluria group</taxon>
        <taxon>Duganella</taxon>
    </lineage>
</organism>
<evidence type="ECO:0000313" key="1">
    <source>
        <dbReference type="EMBL" id="TFW13302.1"/>
    </source>
</evidence>
<evidence type="ECO:0000313" key="2">
    <source>
        <dbReference type="Proteomes" id="UP000297729"/>
    </source>
</evidence>
<name>A0A4Y9RWF5_9BURK</name>
<comment type="caution">
    <text evidence="1">The sequence shown here is derived from an EMBL/GenBank/DDBJ whole genome shotgun (WGS) entry which is preliminary data.</text>
</comment>
<dbReference type="OrthoDB" id="1523296at2"/>
<dbReference type="EMBL" id="SPVG01000276">
    <property type="protein sequence ID" value="TFW13302.1"/>
    <property type="molecule type" value="Genomic_DNA"/>
</dbReference>
<dbReference type="RefSeq" id="WP_135205072.1">
    <property type="nucleotide sequence ID" value="NZ_SPVG01000276.1"/>
</dbReference>
<gene>
    <name evidence="1" type="primary">tssG</name>
    <name evidence="1" type="ORF">E4L98_29325</name>
</gene>
<accession>A0A4Y9RWF5</accession>
<dbReference type="AlphaFoldDB" id="A0A4Y9RWF5"/>